<dbReference type="PANTHER" id="PTHR43668:SF2">
    <property type="entry name" value="ALLANTOINASE"/>
    <property type="match status" value="1"/>
</dbReference>
<dbReference type="Pfam" id="PF01979">
    <property type="entry name" value="Amidohydro_1"/>
    <property type="match status" value="1"/>
</dbReference>
<organism evidence="2 3">
    <name type="scientific">Candidatus Thermofonsia Clade 3 bacterium</name>
    <dbReference type="NCBI Taxonomy" id="2364212"/>
    <lineage>
        <taxon>Bacteria</taxon>
        <taxon>Bacillati</taxon>
        <taxon>Chloroflexota</taxon>
        <taxon>Candidatus Thermofontia</taxon>
        <taxon>Candidatus Thermofonsia Clade 3</taxon>
    </lineage>
</organism>
<dbReference type="InterPro" id="IPR050138">
    <property type="entry name" value="DHOase/Allantoinase_Hydrolase"/>
</dbReference>
<dbReference type="InterPro" id="IPR011059">
    <property type="entry name" value="Metal-dep_hydrolase_composite"/>
</dbReference>
<evidence type="ECO:0000313" key="2">
    <source>
        <dbReference type="EMBL" id="PJF48217.1"/>
    </source>
</evidence>
<dbReference type="InterPro" id="IPR006680">
    <property type="entry name" value="Amidohydro-rel"/>
</dbReference>
<dbReference type="GO" id="GO:0004038">
    <property type="term" value="F:allantoinase activity"/>
    <property type="evidence" value="ECO:0007669"/>
    <property type="project" value="TreeGrafter"/>
</dbReference>
<feature type="domain" description="Amidohydrolase-related" evidence="1">
    <location>
        <begin position="333"/>
        <end position="475"/>
    </location>
</feature>
<proteinExistence type="predicted"/>
<dbReference type="EMBL" id="PGTN01000021">
    <property type="protein sequence ID" value="PJF48217.1"/>
    <property type="molecule type" value="Genomic_DNA"/>
</dbReference>
<gene>
    <name evidence="2" type="ORF">CUN48_04755</name>
</gene>
<dbReference type="SUPFAM" id="SSF51338">
    <property type="entry name" value="Composite domain of metallo-dependent hydrolases"/>
    <property type="match status" value="1"/>
</dbReference>
<dbReference type="SUPFAM" id="SSF51556">
    <property type="entry name" value="Metallo-dependent hydrolases"/>
    <property type="match status" value="1"/>
</dbReference>
<dbReference type="Gene3D" id="2.30.40.10">
    <property type="entry name" value="Urease, subunit C, domain 1"/>
    <property type="match status" value="1"/>
</dbReference>
<dbReference type="AlphaFoldDB" id="A0A2M8QEI3"/>
<dbReference type="PANTHER" id="PTHR43668">
    <property type="entry name" value="ALLANTOINASE"/>
    <property type="match status" value="1"/>
</dbReference>
<dbReference type="Proteomes" id="UP000230790">
    <property type="component" value="Unassembled WGS sequence"/>
</dbReference>
<dbReference type="GO" id="GO:0005737">
    <property type="term" value="C:cytoplasm"/>
    <property type="evidence" value="ECO:0007669"/>
    <property type="project" value="TreeGrafter"/>
</dbReference>
<dbReference type="InterPro" id="IPR032466">
    <property type="entry name" value="Metal_Hydrolase"/>
</dbReference>
<accession>A0A2M8QEI3</accession>
<comment type="caution">
    <text evidence="2">The sequence shown here is derived from an EMBL/GenBank/DDBJ whole genome shotgun (WGS) entry which is preliminary data.</text>
</comment>
<sequence length="495" mass="54665">MEQTSMAQLDLIIKNARVVRPNATDIRPMDIGIADGRIAALAPTLAAEAAQTLDATGLLAFPGAIDAHTHIGIYVPPHEDALTESAAAVSGGVTTLITYARTGSLYLNRRGSWREFYPELLRQSEGRYYTDYGYHMSPIEGRQIAEMEYMLCEGGAPNFGEVFMFYGLHGLHGRSDAQAQWLMLGEGDHYDLAHFDFICREAARLQRAYPQWAPYIQVSFHCETPELLRAYEARIQRDADMRRRPPLQQYSAARPPHSEAVAIGIVGALAHAAGLGQVNILHITSRQAMEAALRVRDSYPEVTFGLEATAGHLLLDDCAPCGVWGKVNPPLRSREDVECLWAHVLNGAIEWLVTDHANCPRAMKVDPADPDDVWKAKAGFGGTEYLLPGIFSEGTKRGLSPNRVAALVSWNPSRRFGLSRKGDIAEGFDADIALLDPNEAWTIRAADSFSAQGYTPFEGIRVRGRVKHTFVRGQHVFSEGRIVGQPVGRYVRRPM</sequence>
<protein>
    <submittedName>
        <fullName evidence="2">Hydantoinase</fullName>
    </submittedName>
</protein>
<name>A0A2M8QEI3_9CHLR</name>
<dbReference type="GO" id="GO:0006145">
    <property type="term" value="P:purine nucleobase catabolic process"/>
    <property type="evidence" value="ECO:0007669"/>
    <property type="project" value="TreeGrafter"/>
</dbReference>
<evidence type="ECO:0000313" key="3">
    <source>
        <dbReference type="Proteomes" id="UP000230790"/>
    </source>
</evidence>
<evidence type="ECO:0000259" key="1">
    <source>
        <dbReference type="Pfam" id="PF01979"/>
    </source>
</evidence>
<dbReference type="Gene3D" id="3.20.20.140">
    <property type="entry name" value="Metal-dependent hydrolases"/>
    <property type="match status" value="1"/>
</dbReference>
<reference evidence="2 3" key="1">
    <citation type="submission" date="2017-11" db="EMBL/GenBank/DDBJ databases">
        <title>Evolution of Phototrophy in the Chloroflexi Phylum Driven by Horizontal Gene Transfer.</title>
        <authorList>
            <person name="Ward L.M."/>
            <person name="Hemp J."/>
            <person name="Shih P.M."/>
            <person name="Mcglynn S.E."/>
            <person name="Fischer W."/>
        </authorList>
    </citation>
    <scope>NUCLEOTIDE SEQUENCE [LARGE SCALE GENOMIC DNA]</scope>
    <source>
        <strain evidence="2">JP3_7</strain>
    </source>
</reference>